<evidence type="ECO:0000256" key="7">
    <source>
        <dbReference type="SAM" id="Phobius"/>
    </source>
</evidence>
<keyword evidence="7" id="KW-0472">Membrane</keyword>
<feature type="transmembrane region" description="Helical" evidence="7">
    <location>
        <begin position="400"/>
        <end position="420"/>
    </location>
</feature>
<dbReference type="InterPro" id="IPR050736">
    <property type="entry name" value="Sensor_HK_Regulatory"/>
</dbReference>
<feature type="signal peptide" evidence="8">
    <location>
        <begin position="1"/>
        <end position="22"/>
    </location>
</feature>
<gene>
    <name evidence="10" type="primary">phoR_3</name>
    <name evidence="10" type="ORF">ERS852429_02388</name>
</gene>
<dbReference type="Pfam" id="PF02518">
    <property type="entry name" value="HATPase_c"/>
    <property type="match status" value="1"/>
</dbReference>
<sequence>MRDILFIIYLSLSPILAGSVSAASDLDSLERIVASLPAASKLEKLDELASDKGTGLDYKYYADRLLEEAERQKNDTYKGNALFQIVRYYYSRNIDSMYLFMRKAEPIFLNDKRYDDLFRMKAWYIYALSNNGETDSVISAVESLKALSAKLDFPAGIDMANQALADFYFTTGLIKEGIALYEDVLRAMEERDAPLAKRFTIVRHLLNKDINETKRLFYLEKLEGYIADCEEKGIEMLDVDNPLYYVKYLYHRSYALLGIDKKDLSMTSKHLAQAEKLVKDNNIRNEDYTIANIRLFYYQIAKDYDRGTTLADDLIDYCLKRGRVVGALVIMKNKASLCYDVGRGMEAAKTYREYIAMKDSVTNAKFYKDLADLRTRHDIDKLELANKKMELEAAHSRTKLLVMGGGLSLLLLLCCFLGYISYSRHKYGLQLEKARDKAEEADRLKSAFLANMNHEIRTPLNAIVGFSQVLVDEEDKETRQEFADIIQNNNELLQRLIGDVLDLSKIESNTISFIYREQDIPSLMKEIYNVILLRMPDGVELVLDDCEELKMETDRNRLTQILTNLLTNAIKHTRKGFIRFGYRKVDSSVEFFVQDSGEGIPEDKIKMIFSRFVQLDDWSKGVGLGLAICRGLVEQMKGKIWVTSRLGEGSVFYVALPLIHDNTHKTG</sequence>
<dbReference type="SUPFAM" id="SSF47384">
    <property type="entry name" value="Homodimeric domain of signal transducing histidine kinase"/>
    <property type="match status" value="1"/>
</dbReference>
<dbReference type="SMART" id="SM00388">
    <property type="entry name" value="HisKA"/>
    <property type="match status" value="1"/>
</dbReference>
<dbReference type="PANTHER" id="PTHR43711">
    <property type="entry name" value="TWO-COMPONENT HISTIDINE KINASE"/>
    <property type="match status" value="1"/>
</dbReference>
<accession>A0A173UVK3</accession>
<dbReference type="PRINTS" id="PR00344">
    <property type="entry name" value="BCTRLSENSOR"/>
</dbReference>
<evidence type="ECO:0000256" key="3">
    <source>
        <dbReference type="ARBA" id="ARBA00022553"/>
    </source>
</evidence>
<keyword evidence="8" id="KW-0732">Signal</keyword>
<dbReference type="InterPro" id="IPR004358">
    <property type="entry name" value="Sig_transdc_His_kin-like_C"/>
</dbReference>
<evidence type="ECO:0000256" key="8">
    <source>
        <dbReference type="SAM" id="SignalP"/>
    </source>
</evidence>
<evidence type="ECO:0000256" key="1">
    <source>
        <dbReference type="ARBA" id="ARBA00000085"/>
    </source>
</evidence>
<feature type="domain" description="Histidine kinase" evidence="9">
    <location>
        <begin position="451"/>
        <end position="660"/>
    </location>
</feature>
<evidence type="ECO:0000256" key="4">
    <source>
        <dbReference type="ARBA" id="ARBA00022679"/>
    </source>
</evidence>
<dbReference type="Pfam" id="PF00512">
    <property type="entry name" value="HisKA"/>
    <property type="match status" value="1"/>
</dbReference>
<evidence type="ECO:0000259" key="9">
    <source>
        <dbReference type="PROSITE" id="PS50109"/>
    </source>
</evidence>
<name>A0A173UVK3_PARDI</name>
<keyword evidence="7" id="KW-1133">Transmembrane helix</keyword>
<keyword evidence="4 10" id="KW-0808">Transferase</keyword>
<dbReference type="SMART" id="SM00387">
    <property type="entry name" value="HATPase_c"/>
    <property type="match status" value="1"/>
</dbReference>
<dbReference type="PROSITE" id="PS50109">
    <property type="entry name" value="HIS_KIN"/>
    <property type="match status" value="1"/>
</dbReference>
<dbReference type="SUPFAM" id="SSF55874">
    <property type="entry name" value="ATPase domain of HSP90 chaperone/DNA topoisomerase II/histidine kinase"/>
    <property type="match status" value="1"/>
</dbReference>
<dbReference type="PANTHER" id="PTHR43711:SF31">
    <property type="entry name" value="HISTIDINE KINASE"/>
    <property type="match status" value="1"/>
</dbReference>
<dbReference type="InterPro" id="IPR036890">
    <property type="entry name" value="HATPase_C_sf"/>
</dbReference>
<dbReference type="Gene3D" id="3.30.565.10">
    <property type="entry name" value="Histidine kinase-like ATPase, C-terminal domain"/>
    <property type="match status" value="1"/>
</dbReference>
<dbReference type="AlphaFoldDB" id="A0A173UVK3"/>
<dbReference type="EC" id="2.7.13.3" evidence="2"/>
<evidence type="ECO:0000313" key="11">
    <source>
        <dbReference type="Proteomes" id="UP000095591"/>
    </source>
</evidence>
<evidence type="ECO:0000256" key="5">
    <source>
        <dbReference type="ARBA" id="ARBA00022777"/>
    </source>
</evidence>
<feature type="chain" id="PRO_5008013342" description="histidine kinase" evidence="8">
    <location>
        <begin position="23"/>
        <end position="667"/>
    </location>
</feature>
<keyword evidence="6" id="KW-0902">Two-component regulatory system</keyword>
<evidence type="ECO:0000256" key="6">
    <source>
        <dbReference type="ARBA" id="ARBA00023012"/>
    </source>
</evidence>
<protein>
    <recommendedName>
        <fullName evidence="2">histidine kinase</fullName>
        <ecNumber evidence="2">2.7.13.3</ecNumber>
    </recommendedName>
</protein>
<dbReference type="Proteomes" id="UP000095591">
    <property type="component" value="Unassembled WGS sequence"/>
</dbReference>
<dbReference type="Gene3D" id="1.10.287.130">
    <property type="match status" value="1"/>
</dbReference>
<keyword evidence="7" id="KW-0812">Transmembrane</keyword>
<proteinExistence type="predicted"/>
<evidence type="ECO:0000313" key="10">
    <source>
        <dbReference type="EMBL" id="CUN19071.1"/>
    </source>
</evidence>
<keyword evidence="5" id="KW-0418">Kinase</keyword>
<dbReference type="InterPro" id="IPR003594">
    <property type="entry name" value="HATPase_dom"/>
</dbReference>
<dbReference type="CDD" id="cd00082">
    <property type="entry name" value="HisKA"/>
    <property type="match status" value="1"/>
</dbReference>
<dbReference type="InterPro" id="IPR036097">
    <property type="entry name" value="HisK_dim/P_sf"/>
</dbReference>
<comment type="catalytic activity">
    <reaction evidence="1">
        <text>ATP + protein L-histidine = ADP + protein N-phospho-L-histidine.</text>
        <dbReference type="EC" id="2.7.13.3"/>
    </reaction>
</comment>
<dbReference type="FunFam" id="3.30.565.10:FF:000006">
    <property type="entry name" value="Sensor histidine kinase WalK"/>
    <property type="match status" value="1"/>
</dbReference>
<dbReference type="InterPro" id="IPR003661">
    <property type="entry name" value="HisK_dim/P_dom"/>
</dbReference>
<evidence type="ECO:0000256" key="2">
    <source>
        <dbReference type="ARBA" id="ARBA00012438"/>
    </source>
</evidence>
<dbReference type="EMBL" id="CYXP01000005">
    <property type="protein sequence ID" value="CUN19071.1"/>
    <property type="molecule type" value="Genomic_DNA"/>
</dbReference>
<dbReference type="GO" id="GO:0000155">
    <property type="term" value="F:phosphorelay sensor kinase activity"/>
    <property type="evidence" value="ECO:0007669"/>
    <property type="project" value="InterPro"/>
</dbReference>
<dbReference type="InterPro" id="IPR005467">
    <property type="entry name" value="His_kinase_dom"/>
</dbReference>
<organism evidence="10 11">
    <name type="scientific">Parabacteroides distasonis</name>
    <dbReference type="NCBI Taxonomy" id="823"/>
    <lineage>
        <taxon>Bacteria</taxon>
        <taxon>Pseudomonadati</taxon>
        <taxon>Bacteroidota</taxon>
        <taxon>Bacteroidia</taxon>
        <taxon>Bacteroidales</taxon>
        <taxon>Tannerellaceae</taxon>
        <taxon>Parabacteroides</taxon>
    </lineage>
</organism>
<reference evidence="10 11" key="1">
    <citation type="submission" date="2015-09" db="EMBL/GenBank/DDBJ databases">
        <authorList>
            <consortium name="Pathogen Informatics"/>
        </authorList>
    </citation>
    <scope>NUCLEOTIDE SEQUENCE [LARGE SCALE GENOMIC DNA]</scope>
    <source>
        <strain evidence="10 11">2789STDY5608872</strain>
    </source>
</reference>
<keyword evidence="3" id="KW-0597">Phosphoprotein</keyword>